<feature type="region of interest" description="Disordered" evidence="1">
    <location>
        <begin position="54"/>
        <end position="75"/>
    </location>
</feature>
<gene>
    <name evidence="2" type="ORF">GPUH_LOCUS9302</name>
</gene>
<protein>
    <submittedName>
        <fullName evidence="4">ARF7EP_C domain-containing protein</fullName>
    </submittedName>
</protein>
<dbReference type="Proteomes" id="UP000271098">
    <property type="component" value="Unassembled WGS sequence"/>
</dbReference>
<dbReference type="EMBL" id="UYRT01029860">
    <property type="protein sequence ID" value="VDK70590.1"/>
    <property type="molecule type" value="Genomic_DNA"/>
</dbReference>
<sequence length="75" mass="8518">MSRLLCRSCCVGNCSGGSCFGRDCCGGAAHNLSRVTGSYVRKRREVNLLRRRSEETRSEFVEEKEERDESYLPHS</sequence>
<proteinExistence type="predicted"/>
<dbReference type="WBParaSite" id="GPUH_0000931001-mRNA-1">
    <property type="protein sequence ID" value="GPUH_0000931001-mRNA-1"/>
    <property type="gene ID" value="GPUH_0000931001"/>
</dbReference>
<reference evidence="2 3" key="2">
    <citation type="submission" date="2018-11" db="EMBL/GenBank/DDBJ databases">
        <authorList>
            <consortium name="Pathogen Informatics"/>
        </authorList>
    </citation>
    <scope>NUCLEOTIDE SEQUENCE [LARGE SCALE GENOMIC DNA]</scope>
</reference>
<evidence type="ECO:0000313" key="2">
    <source>
        <dbReference type="EMBL" id="VDK70590.1"/>
    </source>
</evidence>
<accession>A0A183DKQ8</accession>
<name>A0A183DKQ8_9BILA</name>
<reference evidence="4" key="1">
    <citation type="submission" date="2016-06" db="UniProtKB">
        <authorList>
            <consortium name="WormBaseParasite"/>
        </authorList>
    </citation>
    <scope>IDENTIFICATION</scope>
</reference>
<evidence type="ECO:0000256" key="1">
    <source>
        <dbReference type="SAM" id="MobiDB-lite"/>
    </source>
</evidence>
<dbReference type="PROSITE" id="PS51257">
    <property type="entry name" value="PROKAR_LIPOPROTEIN"/>
    <property type="match status" value="1"/>
</dbReference>
<organism evidence="4">
    <name type="scientific">Gongylonema pulchrum</name>
    <dbReference type="NCBI Taxonomy" id="637853"/>
    <lineage>
        <taxon>Eukaryota</taxon>
        <taxon>Metazoa</taxon>
        <taxon>Ecdysozoa</taxon>
        <taxon>Nematoda</taxon>
        <taxon>Chromadorea</taxon>
        <taxon>Rhabditida</taxon>
        <taxon>Spirurina</taxon>
        <taxon>Spiruromorpha</taxon>
        <taxon>Spiruroidea</taxon>
        <taxon>Gongylonematidae</taxon>
        <taxon>Gongylonema</taxon>
    </lineage>
</organism>
<evidence type="ECO:0000313" key="3">
    <source>
        <dbReference type="Proteomes" id="UP000271098"/>
    </source>
</evidence>
<dbReference type="AlphaFoldDB" id="A0A183DKQ8"/>
<keyword evidence="3" id="KW-1185">Reference proteome</keyword>
<evidence type="ECO:0000313" key="4">
    <source>
        <dbReference type="WBParaSite" id="GPUH_0000931001-mRNA-1"/>
    </source>
</evidence>